<comment type="similarity">
    <text evidence="1">Belongs to the carbon-nitrogen hydrolase superfamily. NIT1/NIT2 family.</text>
</comment>
<keyword evidence="3" id="KW-0378">Hydrolase</keyword>
<dbReference type="InterPro" id="IPR001110">
    <property type="entry name" value="UPF0012_CS"/>
</dbReference>
<reference evidence="3 4" key="1">
    <citation type="submission" date="2019-03" db="EMBL/GenBank/DDBJ databases">
        <title>Genomics of glacier-inhabiting Cryobacterium strains.</title>
        <authorList>
            <person name="Liu Q."/>
            <person name="Xin Y.-H."/>
        </authorList>
    </citation>
    <scope>NUCLEOTIDE SEQUENCE [LARGE SCALE GENOMIC DNA]</scope>
    <source>
        <strain evidence="3 4">RHLT2-21</strain>
    </source>
</reference>
<organism evidence="3 4">
    <name type="scientific">Cryobacterium mannosilyticum</name>
    <dbReference type="NCBI Taxonomy" id="1259190"/>
    <lineage>
        <taxon>Bacteria</taxon>
        <taxon>Bacillati</taxon>
        <taxon>Actinomycetota</taxon>
        <taxon>Actinomycetes</taxon>
        <taxon>Micrococcales</taxon>
        <taxon>Microbacteriaceae</taxon>
        <taxon>Cryobacterium</taxon>
    </lineage>
</organism>
<dbReference type="PROSITE" id="PS50263">
    <property type="entry name" value="CN_HYDROLASE"/>
    <property type="match status" value="1"/>
</dbReference>
<dbReference type="AlphaFoldDB" id="A0A4R8W5E6"/>
<dbReference type="Pfam" id="PF00795">
    <property type="entry name" value="CN_hydrolase"/>
    <property type="match status" value="1"/>
</dbReference>
<name>A0A4R8W5E6_9MICO</name>
<comment type="caution">
    <text evidence="3">The sequence shown here is derived from an EMBL/GenBank/DDBJ whole genome shotgun (WGS) entry which is preliminary data.</text>
</comment>
<proteinExistence type="inferred from homology"/>
<evidence type="ECO:0000259" key="2">
    <source>
        <dbReference type="PROSITE" id="PS50263"/>
    </source>
</evidence>
<dbReference type="PANTHER" id="PTHR23088:SF27">
    <property type="entry name" value="DEAMINATED GLUTATHIONE AMIDASE"/>
    <property type="match status" value="1"/>
</dbReference>
<dbReference type="InterPro" id="IPR036526">
    <property type="entry name" value="C-N_Hydrolase_sf"/>
</dbReference>
<feature type="domain" description="CN hydrolase" evidence="2">
    <location>
        <begin position="24"/>
        <end position="264"/>
    </location>
</feature>
<dbReference type="Proteomes" id="UP000297643">
    <property type="component" value="Unassembled WGS sequence"/>
</dbReference>
<evidence type="ECO:0000313" key="3">
    <source>
        <dbReference type="EMBL" id="TFC02553.1"/>
    </source>
</evidence>
<dbReference type="InterPro" id="IPR003010">
    <property type="entry name" value="C-N_Hydrolase"/>
</dbReference>
<accession>A0A4R8W5E6</accession>
<protein>
    <submittedName>
        <fullName evidence="3">Carbon-nitrogen hydrolase family protein</fullName>
    </submittedName>
</protein>
<evidence type="ECO:0000256" key="1">
    <source>
        <dbReference type="ARBA" id="ARBA00010613"/>
    </source>
</evidence>
<dbReference type="GO" id="GO:0016787">
    <property type="term" value="F:hydrolase activity"/>
    <property type="evidence" value="ECO:0007669"/>
    <property type="project" value="UniProtKB-KW"/>
</dbReference>
<evidence type="ECO:0000313" key="4">
    <source>
        <dbReference type="Proteomes" id="UP000297643"/>
    </source>
</evidence>
<dbReference type="PANTHER" id="PTHR23088">
    <property type="entry name" value="NITRILASE-RELATED"/>
    <property type="match status" value="1"/>
</dbReference>
<sequence>MIDSAAAADPAADNPAAADPTAAIGVAVAQFRPGADLAGNIAAMRALAATAAARGARLLVFPEYSSFFEPVLGRSFVAAAEPLDGVFVTALAALAGEFGMHVVAGMLEVTADPDRFSNTLVAVDPSGKLVAAYRKLHLYDAFGDRESDWVLPGTVAAPETFRVEGLTVGMQTCYDIRFPEVTRRLVDAGADLVLVPSEWVRGPLKEQHWRTLVTARALENTVYVAAADHAPPIGVGNSMVVDPMGVELVTIGETTDVAVAWVSKTRLEAVRAVNPALALRRFTVQPR</sequence>
<dbReference type="SUPFAM" id="SSF56317">
    <property type="entry name" value="Carbon-nitrogen hydrolase"/>
    <property type="match status" value="1"/>
</dbReference>
<dbReference type="Gene3D" id="3.60.110.10">
    <property type="entry name" value="Carbon-nitrogen hydrolase"/>
    <property type="match status" value="1"/>
</dbReference>
<keyword evidence="4" id="KW-1185">Reference proteome</keyword>
<dbReference type="PROSITE" id="PS01227">
    <property type="entry name" value="UPF0012"/>
    <property type="match status" value="1"/>
</dbReference>
<dbReference type="CDD" id="cd07581">
    <property type="entry name" value="nitrilase_3"/>
    <property type="match status" value="1"/>
</dbReference>
<dbReference type="EMBL" id="SOFM01000035">
    <property type="protein sequence ID" value="TFC02553.1"/>
    <property type="molecule type" value="Genomic_DNA"/>
</dbReference>
<gene>
    <name evidence="3" type="ORF">E3O32_11890</name>
</gene>
<dbReference type="RefSeq" id="WP_134509746.1">
    <property type="nucleotide sequence ID" value="NZ_SOFM01000035.1"/>
</dbReference>